<gene>
    <name evidence="1" type="ORF">H7U12_04660</name>
</gene>
<evidence type="ECO:0008006" key="3">
    <source>
        <dbReference type="Google" id="ProtNLM"/>
    </source>
</evidence>
<dbReference type="Gene3D" id="1.10.260.40">
    <property type="entry name" value="lambda repressor-like DNA-binding domains"/>
    <property type="match status" value="1"/>
</dbReference>
<reference evidence="1 2" key="1">
    <citation type="journal article" date="2019" name="Int. J. Syst. Evol. Microbiol.">
        <title>Rufibacter sediminis sp. nov., isolated from freshwater lake sediment.</title>
        <authorList>
            <person name="Qu J.H."/>
            <person name="Zhang L.J."/>
            <person name="Fu Y.H."/>
            <person name="Li H.F."/>
        </authorList>
    </citation>
    <scope>NUCLEOTIDE SEQUENCE [LARGE SCALE GENOMIC DNA]</scope>
    <source>
        <strain evidence="1 2">H-1</strain>
    </source>
</reference>
<dbReference type="InterPro" id="IPR010982">
    <property type="entry name" value="Lambda_DNA-bd_dom_sf"/>
</dbReference>
<evidence type="ECO:0000313" key="1">
    <source>
        <dbReference type="EMBL" id="MBC3538960.1"/>
    </source>
</evidence>
<evidence type="ECO:0000313" key="2">
    <source>
        <dbReference type="Proteomes" id="UP000659698"/>
    </source>
</evidence>
<organism evidence="1 2">
    <name type="scientific">Rufibacter sediminis</name>
    <dbReference type="NCBI Taxonomy" id="2762756"/>
    <lineage>
        <taxon>Bacteria</taxon>
        <taxon>Pseudomonadati</taxon>
        <taxon>Bacteroidota</taxon>
        <taxon>Cytophagia</taxon>
        <taxon>Cytophagales</taxon>
        <taxon>Hymenobacteraceae</taxon>
        <taxon>Rufibacter</taxon>
    </lineage>
</organism>
<dbReference type="SUPFAM" id="SSF47413">
    <property type="entry name" value="lambda repressor-like DNA-binding domains"/>
    <property type="match status" value="1"/>
</dbReference>
<comment type="caution">
    <text evidence="1">The sequence shown here is derived from an EMBL/GenBank/DDBJ whole genome shotgun (WGS) entry which is preliminary data.</text>
</comment>
<proteinExistence type="predicted"/>
<dbReference type="Proteomes" id="UP000659698">
    <property type="component" value="Unassembled WGS sequence"/>
</dbReference>
<dbReference type="EMBL" id="JACOAF010000011">
    <property type="protein sequence ID" value="MBC3538960.1"/>
    <property type="molecule type" value="Genomic_DNA"/>
</dbReference>
<name>A0ABR6VP88_9BACT</name>
<accession>A0ABR6VP88</accession>
<sequence length="120" mass="13777">MEHIEEASEHIPPGDTGVPMDTAAFQALVGKRLLEIRTSIKPKLTQMRLAKELDLNQGNIQRLESAGRGTVENLLVLLNYYLKQDFNLNYILAEDNSMFSPRLRPEDKVENLDSYFERLE</sequence>
<keyword evidence="2" id="KW-1185">Reference proteome</keyword>
<dbReference type="RefSeq" id="WP_186633681.1">
    <property type="nucleotide sequence ID" value="NZ_JACOAF010000011.1"/>
</dbReference>
<protein>
    <recommendedName>
        <fullName evidence="3">HTH cro/C1-type domain-containing protein</fullName>
    </recommendedName>
</protein>